<comment type="caution">
    <text evidence="1">The sequence shown here is derived from an EMBL/GenBank/DDBJ whole genome shotgun (WGS) entry which is preliminary data.</text>
</comment>
<name>A0A4Y9NK38_9BRAD</name>
<proteinExistence type="predicted"/>
<evidence type="ECO:0000313" key="2">
    <source>
        <dbReference type="Proteomes" id="UP000297700"/>
    </source>
</evidence>
<dbReference type="RefSeq" id="WP_135167582.1">
    <property type="nucleotide sequence ID" value="NZ_SPQS01000063.1"/>
</dbReference>
<evidence type="ECO:0000313" key="1">
    <source>
        <dbReference type="EMBL" id="TFV67356.1"/>
    </source>
</evidence>
<accession>A0A4Y9NK38</accession>
<dbReference type="EMBL" id="SPQS01000063">
    <property type="protein sequence ID" value="TFV67356.1"/>
    <property type="molecule type" value="Genomic_DNA"/>
</dbReference>
<reference evidence="1 2" key="1">
    <citation type="submission" date="2019-03" db="EMBL/GenBank/DDBJ databases">
        <title>Bradyrhizobium strains diversity.</title>
        <authorList>
            <person name="Urquiaga M.C.O."/>
            <person name="Hungria M."/>
            <person name="Delamuta J.R.M."/>
            <person name="Klepa M.S."/>
        </authorList>
    </citation>
    <scope>NUCLEOTIDE SEQUENCE [LARGE SCALE GENOMIC DNA]</scope>
    <source>
        <strain evidence="1 2">CNPSo 3426</strain>
    </source>
</reference>
<organism evidence="1 2">
    <name type="scientific">Bradyrhizobium frederickii</name>
    <dbReference type="NCBI Taxonomy" id="2560054"/>
    <lineage>
        <taxon>Bacteria</taxon>
        <taxon>Pseudomonadati</taxon>
        <taxon>Pseudomonadota</taxon>
        <taxon>Alphaproteobacteria</taxon>
        <taxon>Hyphomicrobiales</taxon>
        <taxon>Nitrobacteraceae</taxon>
        <taxon>Bradyrhizobium</taxon>
    </lineage>
</organism>
<protein>
    <submittedName>
        <fullName evidence="1">Uncharacterized protein</fullName>
    </submittedName>
</protein>
<gene>
    <name evidence="1" type="ORF">E4K64_38620</name>
</gene>
<dbReference type="Proteomes" id="UP000297700">
    <property type="component" value="Unassembled WGS sequence"/>
</dbReference>
<sequence length="100" mass="10631">MIVVQRLLLLTGAGQSAHYAPSPIALEPSTESSLVAGQILNIFSPASLLGFEHAQLCFFQAVNDAGVIGMKMQCARRDSMTAALSRRTRFGNVLGIANLV</sequence>
<dbReference type="AlphaFoldDB" id="A0A4Y9NK38"/>